<keyword evidence="2" id="KW-0843">Virulence</keyword>
<comment type="similarity">
    <text evidence="1 3">Belongs to the enoyl-CoA hydratase/isomerase family.</text>
</comment>
<name>A0A2S6C754_9PEZI</name>
<dbReference type="GO" id="GO:0003824">
    <property type="term" value="F:catalytic activity"/>
    <property type="evidence" value="ECO:0007669"/>
    <property type="project" value="InterPro"/>
</dbReference>
<evidence type="ECO:0000256" key="2">
    <source>
        <dbReference type="ARBA" id="ARBA00023026"/>
    </source>
</evidence>
<gene>
    <name evidence="4" type="ORF">CBER1_05366</name>
</gene>
<comment type="caution">
    <text evidence="4">The sequence shown here is derived from an EMBL/GenBank/DDBJ whole genome shotgun (WGS) entry which is preliminary data.</text>
</comment>
<dbReference type="PANTHER" id="PTHR43802">
    <property type="entry name" value="ENOYL-COA HYDRATASE"/>
    <property type="match status" value="1"/>
</dbReference>
<accession>A0A2S6C754</accession>
<evidence type="ECO:0008006" key="6">
    <source>
        <dbReference type="Google" id="ProtNLM"/>
    </source>
</evidence>
<dbReference type="STRING" id="357750.A0A2S6C754"/>
<dbReference type="OrthoDB" id="448450at2759"/>
<dbReference type="CDD" id="cd06558">
    <property type="entry name" value="crotonase-like"/>
    <property type="match status" value="1"/>
</dbReference>
<evidence type="ECO:0000256" key="1">
    <source>
        <dbReference type="ARBA" id="ARBA00005254"/>
    </source>
</evidence>
<dbReference type="InterPro" id="IPR029045">
    <property type="entry name" value="ClpP/crotonase-like_dom_sf"/>
</dbReference>
<sequence length="573" mass="63203">MASTVLYSTSPDGRVAYLTLNRPKQFNAINAALPQDLRNAVRRANADPKVRCIVLSGAGQGFCGGYDLDLYAQSATRGSTEGSQELSKGYDALLDYQGMHENTECFMELFRSHKPTIAKIHGAAVAGGSDIALCCDLVVMAEVARIGYPPARVWGCPTTAMWALRLGVEKAKRMLFTGDLISGTEAEKIGLILKAVPVAELDDAVKSLTERIASVPADQNWMHKQVINGFAEGQLVQAQKLATVFDGITRNNPSGVAFQQLAQKDGFKAAIAERDQPGRTDNDALKHFETTTFRVTPSSFYQIHQHTSNTSHPTSIAMTEANDGADTAASSTPLRAKPTSFVDLAAELRNSIYELAGCGKYYEEPVSSHFRHSVEGDYTVEHHHKVHGCRDRAACMNAPWDDFLSWAPAAIVVNPARDRTTRVNGFLPWPRTCQSDRWRRPLRCYEATTDQPAITRVSRAVRGDTLSIFYGGHPFIFRLISTDSSDKDKILQYLDTIGLVNASRLEEVYIVYARKQQENEIEKDLLREMKVRGVVTNGMDNLGVVRLTRLGYPFSQTDSGVVDAVTRARGLNY</sequence>
<dbReference type="PROSITE" id="PS00166">
    <property type="entry name" value="ENOYL_COA_HYDRATASE"/>
    <property type="match status" value="1"/>
</dbReference>
<dbReference type="EMBL" id="PNEN01000537">
    <property type="protein sequence ID" value="PPJ55561.1"/>
    <property type="molecule type" value="Genomic_DNA"/>
</dbReference>
<organism evidence="4 5">
    <name type="scientific">Cercospora berteroae</name>
    <dbReference type="NCBI Taxonomy" id="357750"/>
    <lineage>
        <taxon>Eukaryota</taxon>
        <taxon>Fungi</taxon>
        <taxon>Dikarya</taxon>
        <taxon>Ascomycota</taxon>
        <taxon>Pezizomycotina</taxon>
        <taxon>Dothideomycetes</taxon>
        <taxon>Dothideomycetidae</taxon>
        <taxon>Mycosphaerellales</taxon>
        <taxon>Mycosphaerellaceae</taxon>
        <taxon>Cercospora</taxon>
    </lineage>
</organism>
<proteinExistence type="inferred from homology"/>
<dbReference type="PANTHER" id="PTHR43802:SF1">
    <property type="entry name" value="IP11341P-RELATED"/>
    <property type="match status" value="1"/>
</dbReference>
<keyword evidence="5" id="KW-1185">Reference proteome</keyword>
<protein>
    <recommendedName>
        <fullName evidence="6">Enoyl-CoA hydratase</fullName>
    </recommendedName>
</protein>
<dbReference type="Pfam" id="PF00378">
    <property type="entry name" value="ECH_1"/>
    <property type="match status" value="1"/>
</dbReference>
<evidence type="ECO:0000313" key="5">
    <source>
        <dbReference type="Proteomes" id="UP000237631"/>
    </source>
</evidence>
<dbReference type="SUPFAM" id="SSF52096">
    <property type="entry name" value="ClpP/crotonase"/>
    <property type="match status" value="1"/>
</dbReference>
<dbReference type="NCBIfam" id="NF006128">
    <property type="entry name" value="PRK08272.1"/>
    <property type="match status" value="1"/>
</dbReference>
<dbReference type="AlphaFoldDB" id="A0A2S6C754"/>
<reference evidence="5" key="1">
    <citation type="journal article" date="2017" name="bioRxiv">
        <title>Conservation of a gene cluster reveals novel cercosporin biosynthetic mechanisms and extends production to the genus Colletotrichum.</title>
        <authorList>
            <person name="de Jonge R."/>
            <person name="Ebert M.K."/>
            <person name="Huitt-Roehl C.R."/>
            <person name="Pal P."/>
            <person name="Suttle J.C."/>
            <person name="Spanner R.E."/>
            <person name="Neubauer J.D."/>
            <person name="Jurick W.M.II."/>
            <person name="Stott K.A."/>
            <person name="Secor G.A."/>
            <person name="Thomma B.P.H.J."/>
            <person name="Van de Peer Y."/>
            <person name="Townsend C.A."/>
            <person name="Bolton M.D."/>
        </authorList>
    </citation>
    <scope>NUCLEOTIDE SEQUENCE [LARGE SCALE GENOMIC DNA]</scope>
    <source>
        <strain evidence="5">CBS538.71</strain>
    </source>
</reference>
<dbReference type="Proteomes" id="UP000237631">
    <property type="component" value="Unassembled WGS sequence"/>
</dbReference>
<dbReference type="InterPro" id="IPR001753">
    <property type="entry name" value="Enoyl-CoA_hydra/iso"/>
</dbReference>
<evidence type="ECO:0000256" key="3">
    <source>
        <dbReference type="RuleBase" id="RU003707"/>
    </source>
</evidence>
<dbReference type="InterPro" id="IPR018376">
    <property type="entry name" value="Enoyl-CoA_hyd/isom_CS"/>
</dbReference>
<evidence type="ECO:0000313" key="4">
    <source>
        <dbReference type="EMBL" id="PPJ55561.1"/>
    </source>
</evidence>
<dbReference type="Gene3D" id="3.90.226.10">
    <property type="entry name" value="2-enoyl-CoA Hydratase, Chain A, domain 1"/>
    <property type="match status" value="1"/>
</dbReference>